<sequence>MQARNRSCNTAFREHAGFCAYPPALSKYANATRAILSRRTKHRKDWRNRRRARVIRAPSNQRAAGHTLYLPLNFSVAARIHFSTGIQSCGSCWRAY</sequence>
<organism evidence="1 2">
    <name type="scientific">Portunus trituberculatus</name>
    <name type="common">Swimming crab</name>
    <name type="synonym">Neptunus trituberculatus</name>
    <dbReference type="NCBI Taxonomy" id="210409"/>
    <lineage>
        <taxon>Eukaryota</taxon>
        <taxon>Metazoa</taxon>
        <taxon>Ecdysozoa</taxon>
        <taxon>Arthropoda</taxon>
        <taxon>Crustacea</taxon>
        <taxon>Multicrustacea</taxon>
        <taxon>Malacostraca</taxon>
        <taxon>Eumalacostraca</taxon>
        <taxon>Eucarida</taxon>
        <taxon>Decapoda</taxon>
        <taxon>Pleocyemata</taxon>
        <taxon>Brachyura</taxon>
        <taxon>Eubrachyura</taxon>
        <taxon>Portunoidea</taxon>
        <taxon>Portunidae</taxon>
        <taxon>Portuninae</taxon>
        <taxon>Portunus</taxon>
    </lineage>
</organism>
<protein>
    <submittedName>
        <fullName evidence="1">Uncharacterized protein</fullName>
    </submittedName>
</protein>
<evidence type="ECO:0000313" key="1">
    <source>
        <dbReference type="EMBL" id="MPC90575.1"/>
    </source>
</evidence>
<gene>
    <name evidence="1" type="ORF">E2C01_085569</name>
</gene>
<dbReference type="EMBL" id="VSRR010084884">
    <property type="protein sequence ID" value="MPC90575.1"/>
    <property type="molecule type" value="Genomic_DNA"/>
</dbReference>
<keyword evidence="2" id="KW-1185">Reference proteome</keyword>
<dbReference type="AlphaFoldDB" id="A0A5B7J772"/>
<dbReference type="Proteomes" id="UP000324222">
    <property type="component" value="Unassembled WGS sequence"/>
</dbReference>
<proteinExistence type="predicted"/>
<accession>A0A5B7J772</accession>
<reference evidence="1 2" key="1">
    <citation type="submission" date="2019-05" db="EMBL/GenBank/DDBJ databases">
        <title>Another draft genome of Portunus trituberculatus and its Hox gene families provides insights of decapod evolution.</title>
        <authorList>
            <person name="Jeong J.-H."/>
            <person name="Song I."/>
            <person name="Kim S."/>
            <person name="Choi T."/>
            <person name="Kim D."/>
            <person name="Ryu S."/>
            <person name="Kim W."/>
        </authorList>
    </citation>
    <scope>NUCLEOTIDE SEQUENCE [LARGE SCALE GENOMIC DNA]</scope>
    <source>
        <tissue evidence="1">Muscle</tissue>
    </source>
</reference>
<comment type="caution">
    <text evidence="1">The sequence shown here is derived from an EMBL/GenBank/DDBJ whole genome shotgun (WGS) entry which is preliminary data.</text>
</comment>
<name>A0A5B7J772_PORTR</name>
<evidence type="ECO:0000313" key="2">
    <source>
        <dbReference type="Proteomes" id="UP000324222"/>
    </source>
</evidence>